<dbReference type="Pfam" id="PF08530">
    <property type="entry name" value="PepX_C"/>
    <property type="match status" value="1"/>
</dbReference>
<dbReference type="OrthoDB" id="2578740at2759"/>
<sequence>MEDAGAMVRKYPLVNGYWEDKHAKLKQINVPIYALASFSSGLHTEGSIRGFLFSASTEKWLRIHHTQEWHDLYQQWQNDDLQKFFDKYLRGIDNGWEATPRVRHSLLGYNCASVANRPETTYPPPNVEHTTFFLDCEHSTLRPNKPSESASAIAYVSDSWDADGAHFAYKFDTYTELIGFSKAKLYMSCADTDDMDVYIVLRKLDKDGRALLHMNIPMESLPAGIAEDDVPDLNIFKYVGPNGRLRASHRAIELDPELSAEQVSLLSPADVWHPHTSEDKIPPGQIVCLEIPLWPGGIVFQAGESIRLEVKGHEVTLPEFPDLYRVPENLNRGHHVVHAGADHPSSIVLPLAPAHGGS</sequence>
<dbReference type="SMART" id="SM00939">
    <property type="entry name" value="PepX_C"/>
    <property type="match status" value="1"/>
</dbReference>
<feature type="domain" description="Xaa-Pro dipeptidyl-peptidase C-terminal" evidence="1">
    <location>
        <begin position="82"/>
        <end position="348"/>
    </location>
</feature>
<name>A0A2J6R1U1_HYAVF</name>
<gene>
    <name evidence="2" type="ORF">L207DRAFT_518821</name>
</gene>
<dbReference type="SUPFAM" id="SSF53474">
    <property type="entry name" value="alpha/beta-Hydrolases"/>
    <property type="match status" value="1"/>
</dbReference>
<dbReference type="InterPro" id="IPR008979">
    <property type="entry name" value="Galactose-bd-like_sf"/>
</dbReference>
<dbReference type="GO" id="GO:0008239">
    <property type="term" value="F:dipeptidyl-peptidase activity"/>
    <property type="evidence" value="ECO:0007669"/>
    <property type="project" value="InterPro"/>
</dbReference>
<evidence type="ECO:0000313" key="2">
    <source>
        <dbReference type="EMBL" id="PMD32481.1"/>
    </source>
</evidence>
<dbReference type="NCBIfam" id="TIGR00976">
    <property type="entry name" value="CocE_NonD"/>
    <property type="match status" value="1"/>
</dbReference>
<protein>
    <submittedName>
        <fullName evidence="2">Galactose-binding like protein</fullName>
    </submittedName>
</protein>
<evidence type="ECO:0000313" key="3">
    <source>
        <dbReference type="Proteomes" id="UP000235786"/>
    </source>
</evidence>
<reference evidence="2 3" key="1">
    <citation type="submission" date="2016-04" db="EMBL/GenBank/DDBJ databases">
        <title>A degradative enzymes factory behind the ericoid mycorrhizal symbiosis.</title>
        <authorList>
            <consortium name="DOE Joint Genome Institute"/>
            <person name="Martino E."/>
            <person name="Morin E."/>
            <person name="Grelet G."/>
            <person name="Kuo A."/>
            <person name="Kohler A."/>
            <person name="Daghino S."/>
            <person name="Barry K."/>
            <person name="Choi C."/>
            <person name="Cichocki N."/>
            <person name="Clum A."/>
            <person name="Copeland A."/>
            <person name="Hainaut M."/>
            <person name="Haridas S."/>
            <person name="Labutti K."/>
            <person name="Lindquist E."/>
            <person name="Lipzen A."/>
            <person name="Khouja H.-R."/>
            <person name="Murat C."/>
            <person name="Ohm R."/>
            <person name="Olson A."/>
            <person name="Spatafora J."/>
            <person name="Veneault-Fourrey C."/>
            <person name="Henrissat B."/>
            <person name="Grigoriev I."/>
            <person name="Martin F."/>
            <person name="Perotto S."/>
        </authorList>
    </citation>
    <scope>NUCLEOTIDE SEQUENCE [LARGE SCALE GENOMIC DNA]</scope>
    <source>
        <strain evidence="2 3">F</strain>
    </source>
</reference>
<accession>A0A2J6R1U1</accession>
<dbReference type="Gene3D" id="2.60.120.260">
    <property type="entry name" value="Galactose-binding domain-like"/>
    <property type="match status" value="1"/>
</dbReference>
<dbReference type="Gene3D" id="3.40.50.1820">
    <property type="entry name" value="alpha/beta hydrolase"/>
    <property type="match status" value="1"/>
</dbReference>
<dbReference type="EMBL" id="KZ613959">
    <property type="protein sequence ID" value="PMD32481.1"/>
    <property type="molecule type" value="Genomic_DNA"/>
</dbReference>
<dbReference type="InterPro" id="IPR005674">
    <property type="entry name" value="CocE/Ser_esterase"/>
</dbReference>
<dbReference type="InterPro" id="IPR029058">
    <property type="entry name" value="AB_hydrolase_fold"/>
</dbReference>
<dbReference type="AlphaFoldDB" id="A0A2J6R1U1"/>
<dbReference type="Proteomes" id="UP000235786">
    <property type="component" value="Unassembled WGS sequence"/>
</dbReference>
<dbReference type="SUPFAM" id="SSF49785">
    <property type="entry name" value="Galactose-binding domain-like"/>
    <property type="match status" value="1"/>
</dbReference>
<evidence type="ECO:0000259" key="1">
    <source>
        <dbReference type="SMART" id="SM00939"/>
    </source>
</evidence>
<keyword evidence="3" id="KW-1185">Reference proteome</keyword>
<proteinExistence type="predicted"/>
<organism evidence="2 3">
    <name type="scientific">Hyaloscypha variabilis (strain UAMH 11265 / GT02V1 / F)</name>
    <name type="common">Meliniomyces variabilis</name>
    <dbReference type="NCBI Taxonomy" id="1149755"/>
    <lineage>
        <taxon>Eukaryota</taxon>
        <taxon>Fungi</taxon>
        <taxon>Dikarya</taxon>
        <taxon>Ascomycota</taxon>
        <taxon>Pezizomycotina</taxon>
        <taxon>Leotiomycetes</taxon>
        <taxon>Helotiales</taxon>
        <taxon>Hyaloscyphaceae</taxon>
        <taxon>Hyaloscypha</taxon>
        <taxon>Hyaloscypha variabilis</taxon>
    </lineage>
</organism>
<dbReference type="InterPro" id="IPR013736">
    <property type="entry name" value="Xaa-Pro_dipept_C"/>
</dbReference>